<dbReference type="EMBL" id="RYYV01000002">
    <property type="protein sequence ID" value="RUL78808.1"/>
    <property type="molecule type" value="Genomic_DNA"/>
</dbReference>
<dbReference type="Proteomes" id="UP000274358">
    <property type="component" value="Unassembled WGS sequence"/>
</dbReference>
<dbReference type="PANTHER" id="PTHR38009:SF1">
    <property type="entry name" value="CONSERVED HYPOTHETICAL PHAGE TAIL PROTEIN"/>
    <property type="match status" value="1"/>
</dbReference>
<dbReference type="NCBIfam" id="TIGR02241">
    <property type="entry name" value="conserved hypothetical phage tail region protein"/>
    <property type="match status" value="1"/>
</dbReference>
<accession>A0A3S0Q6H7</accession>
<reference evidence="1 2" key="1">
    <citation type="submission" date="2018-12" db="EMBL/GenBank/DDBJ databases">
        <title>Dyella dinghuensis sp. nov. DHOA06 and Dyella choica sp. nov. 4M-K27, isolated from forest soil.</title>
        <authorList>
            <person name="Qiu L.-H."/>
            <person name="Gao Z.-H."/>
        </authorList>
    </citation>
    <scope>NUCLEOTIDE SEQUENCE [LARGE SCALE GENOMIC DNA]</scope>
    <source>
        <strain evidence="1 2">4M-K27</strain>
    </source>
</reference>
<comment type="caution">
    <text evidence="1">The sequence shown here is derived from an EMBL/GenBank/DDBJ whole genome shotgun (WGS) entry which is preliminary data.</text>
</comment>
<dbReference type="RefSeq" id="WP_126683267.1">
    <property type="nucleotide sequence ID" value="NZ_RYYV01000002.1"/>
</dbReference>
<protein>
    <submittedName>
        <fullName evidence="1">Phage tail protein</fullName>
    </submittedName>
</protein>
<dbReference type="GO" id="GO:0005198">
    <property type="term" value="F:structural molecule activity"/>
    <property type="evidence" value="ECO:0007669"/>
    <property type="project" value="InterPro"/>
</dbReference>
<organism evidence="1 2">
    <name type="scientific">Dyella choica</name>
    <dbReference type="NCBI Taxonomy" id="1927959"/>
    <lineage>
        <taxon>Bacteria</taxon>
        <taxon>Pseudomonadati</taxon>
        <taxon>Pseudomonadota</taxon>
        <taxon>Gammaproteobacteria</taxon>
        <taxon>Lysobacterales</taxon>
        <taxon>Rhodanobacteraceae</taxon>
        <taxon>Dyella</taxon>
    </lineage>
</organism>
<keyword evidence="2" id="KW-1185">Reference proteome</keyword>
<evidence type="ECO:0000313" key="2">
    <source>
        <dbReference type="Proteomes" id="UP000274358"/>
    </source>
</evidence>
<dbReference type="PANTHER" id="PTHR38009">
    <property type="entry name" value="CONSERVED HYPOTHETICAL PHAGE TAIL PROTEIN"/>
    <property type="match status" value="1"/>
</dbReference>
<dbReference type="AlphaFoldDB" id="A0A3S0Q6H7"/>
<gene>
    <name evidence="1" type="ORF">EKH80_03075</name>
</gene>
<proteinExistence type="predicted"/>
<sequence>MEKLLEPSPTNRFLTTFVFGGIPSPLDIAFQKVSGLNRQLNVTPYSQGGQNAGNLYLADKVQHSPLILERGVMIVTPLTLMFDRVMQGEQMIYADVVILLLNHLSMPVCGWTLSNALPVRWQTAELDANANAILVNTLELQYQNIHWMGIKA</sequence>
<dbReference type="OrthoDB" id="6295718at2"/>
<dbReference type="Pfam" id="PF06841">
    <property type="entry name" value="Phage_T4_gp19"/>
    <property type="match status" value="1"/>
</dbReference>
<evidence type="ECO:0000313" key="1">
    <source>
        <dbReference type="EMBL" id="RUL78808.1"/>
    </source>
</evidence>
<name>A0A3S0Q6H7_9GAMM</name>
<dbReference type="InterPro" id="IPR010667">
    <property type="entry name" value="Phage_T4_Gp19"/>
</dbReference>
<dbReference type="InterPro" id="IPR011747">
    <property type="entry name" value="CHP02241"/>
</dbReference>